<dbReference type="InterPro" id="IPR010989">
    <property type="entry name" value="SNARE"/>
</dbReference>
<comment type="caution">
    <text evidence="4">The sequence shown here is derived from an EMBL/GenBank/DDBJ whole genome shotgun (WGS) entry which is preliminary data.</text>
</comment>
<dbReference type="InterPro" id="IPR015260">
    <property type="entry name" value="Syntaxin-6/10/61_N"/>
</dbReference>
<comment type="subcellular location">
    <subcellularLocation>
        <location evidence="2">Endomembrane system</location>
        <topology evidence="2">Single-pass type IV membrane protein</topology>
    </subcellularLocation>
</comment>
<accession>A0A9N8VGS3</accession>
<reference evidence="4" key="1">
    <citation type="submission" date="2021-06" db="EMBL/GenBank/DDBJ databases">
        <authorList>
            <person name="Kallberg Y."/>
            <person name="Tangrot J."/>
            <person name="Rosling A."/>
        </authorList>
    </citation>
    <scope>NUCLEOTIDE SEQUENCE</scope>
    <source>
        <strain evidence="4">IA702</strain>
    </source>
</reference>
<protein>
    <submittedName>
        <fullName evidence="4">5252_t:CDS:1</fullName>
    </submittedName>
</protein>
<evidence type="ECO:0000259" key="3">
    <source>
        <dbReference type="Pfam" id="PF09177"/>
    </source>
</evidence>
<dbReference type="OrthoDB" id="546861at2759"/>
<dbReference type="Gene3D" id="1.20.58.90">
    <property type="match status" value="1"/>
</dbReference>
<dbReference type="GO" id="GO:0012505">
    <property type="term" value="C:endomembrane system"/>
    <property type="evidence" value="ECO:0007669"/>
    <property type="project" value="UniProtKB-SubCell"/>
</dbReference>
<evidence type="ECO:0000256" key="1">
    <source>
        <dbReference type="ARBA" id="ARBA00022927"/>
    </source>
</evidence>
<gene>
    <name evidence="4" type="ORF">POCULU_LOCUS12</name>
</gene>
<organism evidence="4 5">
    <name type="scientific">Paraglomus occultum</name>
    <dbReference type="NCBI Taxonomy" id="144539"/>
    <lineage>
        <taxon>Eukaryota</taxon>
        <taxon>Fungi</taxon>
        <taxon>Fungi incertae sedis</taxon>
        <taxon>Mucoromycota</taxon>
        <taxon>Glomeromycotina</taxon>
        <taxon>Glomeromycetes</taxon>
        <taxon>Paraglomerales</taxon>
        <taxon>Paraglomeraceae</taxon>
        <taxon>Paraglomus</taxon>
    </lineage>
</organism>
<evidence type="ECO:0000313" key="5">
    <source>
        <dbReference type="Proteomes" id="UP000789572"/>
    </source>
</evidence>
<dbReference type="SUPFAM" id="SSF47661">
    <property type="entry name" value="t-snare proteins"/>
    <property type="match status" value="1"/>
</dbReference>
<dbReference type="EMBL" id="CAJVPJ010000001">
    <property type="protein sequence ID" value="CAG8450696.1"/>
    <property type="molecule type" value="Genomic_DNA"/>
</dbReference>
<dbReference type="Proteomes" id="UP000789572">
    <property type="component" value="Unassembled WGS sequence"/>
</dbReference>
<evidence type="ECO:0000313" key="4">
    <source>
        <dbReference type="EMBL" id="CAG8450696.1"/>
    </source>
</evidence>
<evidence type="ECO:0000256" key="2">
    <source>
        <dbReference type="ARBA" id="ARBA00046280"/>
    </source>
</evidence>
<sequence length="71" mass="8293">MYTKDPFFAVKEEVEQNFANATTIFQSWSRIYNTVASRNNEELQRTEEELTGMLQNVGMDLDDLEETINIL</sequence>
<dbReference type="GO" id="GO:0048193">
    <property type="term" value="P:Golgi vesicle transport"/>
    <property type="evidence" value="ECO:0007669"/>
    <property type="project" value="InterPro"/>
</dbReference>
<dbReference type="Pfam" id="PF09177">
    <property type="entry name" value="STX6_10_61_N"/>
    <property type="match status" value="1"/>
</dbReference>
<dbReference type="GO" id="GO:0015031">
    <property type="term" value="P:protein transport"/>
    <property type="evidence" value="ECO:0007669"/>
    <property type="project" value="UniProtKB-KW"/>
</dbReference>
<name>A0A9N8VGS3_9GLOM</name>
<proteinExistence type="predicted"/>
<dbReference type="AlphaFoldDB" id="A0A9N8VGS3"/>
<keyword evidence="5" id="KW-1185">Reference proteome</keyword>
<keyword evidence="1" id="KW-0653">Protein transport</keyword>
<keyword evidence="1" id="KW-0813">Transport</keyword>
<feature type="domain" description="Syntaxin 6/10/61 N-terminal" evidence="3">
    <location>
        <begin position="5"/>
        <end position="70"/>
    </location>
</feature>
<dbReference type="GO" id="GO:0016020">
    <property type="term" value="C:membrane"/>
    <property type="evidence" value="ECO:0007669"/>
    <property type="project" value="InterPro"/>
</dbReference>